<sequence length="225" mass="23998">MADPDDNGGDNGAGGAAPADGEPRQNNVLSLDQLIGAPIHALVEAETQAAWATARFVRGVGFEPAQSDDPSELGGLQMVRFRRRRQRADGSEEALDVEIPLLSLLPIPALQIRDAELDYTVKIVATEATGEQQREMLGHLPAAARSAAGAPATLRATFAREERTSQRRSVDMLLRMKVRIEQSDMPEGLARLLSLAAESVSQRPAPPSPPPAEPDATTPEGEEPA</sequence>
<gene>
    <name evidence="2" type="ORF">DEM34_03845</name>
</gene>
<evidence type="ECO:0000313" key="2">
    <source>
        <dbReference type="EMBL" id="PWG64937.1"/>
    </source>
</evidence>
<dbReference type="InterPro" id="IPR024510">
    <property type="entry name" value="DUF2589"/>
</dbReference>
<feature type="region of interest" description="Disordered" evidence="1">
    <location>
        <begin position="194"/>
        <end position="225"/>
    </location>
</feature>
<protein>
    <recommendedName>
        <fullName evidence="4">DUF2589 domain-containing protein</fullName>
    </recommendedName>
</protein>
<organism evidence="2 3">
    <name type="scientific">Sediminicurvatus halobius</name>
    <dbReference type="NCBI Taxonomy" id="2182432"/>
    <lineage>
        <taxon>Bacteria</taxon>
        <taxon>Pseudomonadati</taxon>
        <taxon>Pseudomonadota</taxon>
        <taxon>Gammaproteobacteria</taxon>
        <taxon>Chromatiales</taxon>
        <taxon>Ectothiorhodospiraceae</taxon>
        <taxon>Sediminicurvatus</taxon>
    </lineage>
</organism>
<dbReference type="RefSeq" id="WP_109676437.1">
    <property type="nucleotide sequence ID" value="NZ_CP086615.1"/>
</dbReference>
<accession>A0A2U2N774</accession>
<name>A0A2U2N774_9GAMM</name>
<feature type="region of interest" description="Disordered" evidence="1">
    <location>
        <begin position="1"/>
        <end position="28"/>
    </location>
</feature>
<dbReference type="Pfam" id="PF11655">
    <property type="entry name" value="DUF2589"/>
    <property type="match status" value="1"/>
</dbReference>
<evidence type="ECO:0000256" key="1">
    <source>
        <dbReference type="SAM" id="MobiDB-lite"/>
    </source>
</evidence>
<proteinExistence type="predicted"/>
<dbReference type="Proteomes" id="UP000245474">
    <property type="component" value="Unassembled WGS sequence"/>
</dbReference>
<reference evidence="2 3" key="1">
    <citation type="submission" date="2018-05" db="EMBL/GenBank/DDBJ databases">
        <title>Spiribacter halobius sp. nov., a moderately halophilic bacterium isolated from marine solar saltern.</title>
        <authorList>
            <person name="Zheng W.-S."/>
            <person name="Lu D.-C."/>
            <person name="Du Z.-J."/>
        </authorList>
    </citation>
    <scope>NUCLEOTIDE SEQUENCE [LARGE SCALE GENOMIC DNA]</scope>
    <source>
        <strain evidence="2 3">E85</strain>
    </source>
</reference>
<dbReference type="OrthoDB" id="1043330at2"/>
<comment type="caution">
    <text evidence="2">The sequence shown here is derived from an EMBL/GenBank/DDBJ whole genome shotgun (WGS) entry which is preliminary data.</text>
</comment>
<dbReference type="EMBL" id="QFFI01000004">
    <property type="protein sequence ID" value="PWG64937.1"/>
    <property type="molecule type" value="Genomic_DNA"/>
</dbReference>
<feature type="compositionally biased region" description="Pro residues" evidence="1">
    <location>
        <begin position="204"/>
        <end position="213"/>
    </location>
</feature>
<evidence type="ECO:0000313" key="3">
    <source>
        <dbReference type="Proteomes" id="UP000245474"/>
    </source>
</evidence>
<dbReference type="AlphaFoldDB" id="A0A2U2N774"/>
<keyword evidence="3" id="KW-1185">Reference proteome</keyword>
<evidence type="ECO:0008006" key="4">
    <source>
        <dbReference type="Google" id="ProtNLM"/>
    </source>
</evidence>